<protein>
    <recommendedName>
        <fullName evidence="9">NADPH--hemoprotein reductase</fullName>
        <ecNumber evidence="9">1.6.2.4</ecNumber>
    </recommendedName>
</protein>
<feature type="transmembrane region" description="Helical" evidence="10">
    <location>
        <begin position="778"/>
        <end position="798"/>
    </location>
</feature>
<feature type="transmembrane region" description="Helical" evidence="10">
    <location>
        <begin position="934"/>
        <end position="963"/>
    </location>
</feature>
<evidence type="ECO:0000256" key="9">
    <source>
        <dbReference type="ARBA" id="ARBA00023797"/>
    </source>
</evidence>
<evidence type="ECO:0000259" key="14">
    <source>
        <dbReference type="PROSITE" id="PS51384"/>
    </source>
</evidence>
<proteinExistence type="predicted"/>
<feature type="transmembrane region" description="Helical" evidence="10">
    <location>
        <begin position="653"/>
        <end position="675"/>
    </location>
</feature>
<dbReference type="Pfam" id="PF07690">
    <property type="entry name" value="MFS_1"/>
    <property type="match status" value="1"/>
</dbReference>
<dbReference type="PANTHER" id="PTHR19384">
    <property type="entry name" value="NITRIC OXIDE SYNTHASE-RELATED"/>
    <property type="match status" value="1"/>
</dbReference>
<dbReference type="Proteomes" id="UP001497392">
    <property type="component" value="Unassembled WGS sequence"/>
</dbReference>
<feature type="transmembrane region" description="Helical" evidence="10">
    <location>
        <begin position="839"/>
        <end position="857"/>
    </location>
</feature>
<feature type="signal peptide" evidence="11">
    <location>
        <begin position="1"/>
        <end position="17"/>
    </location>
</feature>
<dbReference type="InterPro" id="IPR003097">
    <property type="entry name" value="CysJ-like_FAD-binding"/>
</dbReference>
<evidence type="ECO:0000256" key="4">
    <source>
        <dbReference type="ARBA" id="ARBA00022630"/>
    </source>
</evidence>
<dbReference type="CDD" id="cd06174">
    <property type="entry name" value="MFS"/>
    <property type="match status" value="1"/>
</dbReference>
<keyword evidence="8" id="KW-0560">Oxidoreductase</keyword>
<dbReference type="Gene3D" id="3.40.50.80">
    <property type="entry name" value="Nucleotide-binding domain of ferredoxin-NADP reductase (FNR) module"/>
    <property type="match status" value="1"/>
</dbReference>
<dbReference type="InterPro" id="IPR001709">
    <property type="entry name" value="Flavoprot_Pyr_Nucl_cyt_Rdtase"/>
</dbReference>
<dbReference type="InterPro" id="IPR001433">
    <property type="entry name" value="OxRdtase_FAD/NAD-bd"/>
</dbReference>
<evidence type="ECO:0000256" key="7">
    <source>
        <dbReference type="ARBA" id="ARBA00022857"/>
    </source>
</evidence>
<dbReference type="InterPro" id="IPR036259">
    <property type="entry name" value="MFS_trans_sf"/>
</dbReference>
<dbReference type="Gene3D" id="1.20.1250.20">
    <property type="entry name" value="MFS general substrate transporter like domains"/>
    <property type="match status" value="1"/>
</dbReference>
<dbReference type="EC" id="1.6.2.4" evidence="9"/>
<dbReference type="Gene3D" id="2.40.30.10">
    <property type="entry name" value="Translation factors"/>
    <property type="match status" value="1"/>
</dbReference>
<dbReference type="SUPFAM" id="SSF63380">
    <property type="entry name" value="Riboflavin synthase domain-like"/>
    <property type="match status" value="1"/>
</dbReference>
<dbReference type="PROSITE" id="PS50902">
    <property type="entry name" value="FLAVODOXIN_LIKE"/>
    <property type="match status" value="1"/>
</dbReference>
<feature type="transmembrane region" description="Helical" evidence="10">
    <location>
        <begin position="713"/>
        <end position="734"/>
    </location>
</feature>
<dbReference type="InterPro" id="IPR011701">
    <property type="entry name" value="MFS"/>
</dbReference>
<evidence type="ECO:0000256" key="8">
    <source>
        <dbReference type="ARBA" id="ARBA00023002"/>
    </source>
</evidence>
<dbReference type="InterPro" id="IPR017927">
    <property type="entry name" value="FAD-bd_FR_type"/>
</dbReference>
<dbReference type="PROSITE" id="PS51384">
    <property type="entry name" value="FAD_FR"/>
    <property type="match status" value="1"/>
</dbReference>
<feature type="transmembrane region" description="Helical" evidence="10">
    <location>
        <begin position="869"/>
        <end position="889"/>
    </location>
</feature>
<reference evidence="15 16" key="1">
    <citation type="submission" date="2024-06" db="EMBL/GenBank/DDBJ databases">
        <authorList>
            <person name="Kraege A."/>
            <person name="Thomma B."/>
        </authorList>
    </citation>
    <scope>NUCLEOTIDE SEQUENCE [LARGE SCALE GENOMIC DNA]</scope>
</reference>
<keyword evidence="7" id="KW-0521">NADP</keyword>
<dbReference type="Gene3D" id="1.20.990.10">
    <property type="entry name" value="NADPH-cytochrome p450 Reductase, Chain A, domain 3"/>
    <property type="match status" value="1"/>
</dbReference>
<dbReference type="PRINTS" id="PR00371">
    <property type="entry name" value="FPNCR"/>
</dbReference>
<keyword evidence="10" id="KW-1133">Transmembrane helix</keyword>
<feature type="domain" description="Major facilitator superfamily (MFS) profile" evidence="12">
    <location>
        <begin position="620"/>
        <end position="1045"/>
    </location>
</feature>
<dbReference type="InterPro" id="IPR020846">
    <property type="entry name" value="MFS_dom"/>
</dbReference>
<keyword evidence="6" id="KW-0274">FAD</keyword>
<keyword evidence="10" id="KW-0812">Transmembrane</keyword>
<keyword evidence="10" id="KW-0472">Membrane</keyword>
<dbReference type="EMBL" id="CAXHTA020000009">
    <property type="protein sequence ID" value="CAL5223872.1"/>
    <property type="molecule type" value="Genomic_DNA"/>
</dbReference>
<sequence>MRAETLIILIMATYGDGEPTDDAAEFCQWLTTKSSDNAVVEQLLQALPFAVFALGSKKYEHFCAAGKLAYQCMIDLGARPVVERGDGNDDEDMDADFEAWKASLLSAIDASGLLTTRAEGEGAGNSAHADTHETLSAYDVIIPDEDTHVRTKVAELFHNFGNGTRRYVPFLAVVLTVKELHAPSAERSCIHVELDITGSNIMYTAGDHLGVFSKNGQDTVERAAKALGCSLGMAFTLVQPVQAPVHLPQPFPGPVTVADALAWHVDLLSPVSKPALQGLLALANGEDRGKLERLLNGSAEQYKAWHKQSRCLLEVLEEFPTIQPPLGAFFASVAQKLQPRFYSISSSPAADPNVVSLTVAVVQGFTPTGRLHKGLSSTYLKDKLPGTRVPVFLRQSSFRLPSDTMVPLLMVGAGTGLAPYRGFLQERKVFLDRDLFFGCRNRNQDFIYKSELEDFQEAGALTELHVAFSREGKEKEYVQHQLLRQAQTVAHMLSTAKDARGVAYVCGDAKHMAQDVAQTAVSIVMTAEGCSEEIVRARFASLSKERRIQKDVWCRLRKAIWWETRKRAGRIDVGRDLNRSFSLQSRKSKSLEKAQGAQSVGQYMVGDILTTMETMLSWTGVAILFFVVLVPATNQTILAYFTAELKQDCGLTIAQYGLLSGYANGLVYAFSSLILGWCVDHLHWPRTWLLVAANLLLAGMFVLEGLATNFGMLLAAVMIAAVGGSVHVTMSVSLVSDLLPPKHVSLGQALIFTGEAIAVVLAGNLSSAFQKNNISWRAAPLGLAVTAFVVAIAIAVFIREPKKGRFVVQAEECKKDFNLKEALAYLANMRTFWKITIGLGIRMNAGIIVLGFMPPFQALLFPDKDSLDATFATLVGVCAFASSVIIGAICERNINKRPWMALYAGGFGGLIGCFFFLMALWASSISKQHGGYALMLFCMGAGALFANGASGPLAALLTLLLPPEIKSFLLSVHEFATYLIGPMFGVIMGVGLQAIAARNERMYLDVSAVGTGPSSKLAANKRTFVAARVMMASGLIVAFVGGAIFFLWASWGVRHDIGKHKRRADCMAEPELVPRLRRTLLWLGTAFLLFLVLFLLLISLIASFNPSALNSKRS</sequence>
<evidence type="ECO:0000256" key="10">
    <source>
        <dbReference type="SAM" id="Phobius"/>
    </source>
</evidence>
<feature type="transmembrane region" description="Helical" evidence="10">
    <location>
        <begin position="687"/>
        <end position="707"/>
    </location>
</feature>
<feature type="domain" description="Flavodoxin-like" evidence="13">
    <location>
        <begin position="1"/>
        <end position="105"/>
    </location>
</feature>
<evidence type="ECO:0000256" key="6">
    <source>
        <dbReference type="ARBA" id="ARBA00022827"/>
    </source>
</evidence>
<evidence type="ECO:0000256" key="5">
    <source>
        <dbReference type="ARBA" id="ARBA00022643"/>
    </source>
</evidence>
<evidence type="ECO:0000256" key="11">
    <source>
        <dbReference type="SAM" id="SignalP"/>
    </source>
</evidence>
<feature type="transmembrane region" description="Helical" evidence="10">
    <location>
        <begin position="975"/>
        <end position="996"/>
    </location>
</feature>
<keyword evidence="5" id="KW-0288">FMN</keyword>
<feature type="transmembrane region" description="Helical" evidence="10">
    <location>
        <begin position="1029"/>
        <end position="1053"/>
    </location>
</feature>
<feature type="transmembrane region" description="Helical" evidence="10">
    <location>
        <begin position="1080"/>
        <end position="1104"/>
    </location>
</feature>
<dbReference type="Pfam" id="PF00258">
    <property type="entry name" value="Flavodoxin_1"/>
    <property type="match status" value="1"/>
</dbReference>
<evidence type="ECO:0000259" key="12">
    <source>
        <dbReference type="PROSITE" id="PS50850"/>
    </source>
</evidence>
<evidence type="ECO:0000256" key="3">
    <source>
        <dbReference type="ARBA" id="ARBA00004141"/>
    </source>
</evidence>
<gene>
    <name evidence="15" type="primary">g6461</name>
    <name evidence="15" type="ORF">VP750_LOCUS5531</name>
</gene>
<feature type="transmembrane region" description="Helical" evidence="10">
    <location>
        <begin position="901"/>
        <end position="922"/>
    </location>
</feature>
<dbReference type="SUPFAM" id="SSF52218">
    <property type="entry name" value="Flavoproteins"/>
    <property type="match status" value="1"/>
</dbReference>
<dbReference type="Gene3D" id="3.40.50.360">
    <property type="match status" value="1"/>
</dbReference>
<feature type="domain" description="FAD-binding FR-type" evidence="14">
    <location>
        <begin position="167"/>
        <end position="401"/>
    </location>
</feature>
<dbReference type="InterPro" id="IPR008254">
    <property type="entry name" value="Flavodoxin/NO_synth"/>
</dbReference>
<keyword evidence="11" id="KW-0732">Signal</keyword>
<keyword evidence="16" id="KW-1185">Reference proteome</keyword>
<feature type="chain" id="PRO_5045551981" description="NADPH--hemoprotein reductase" evidence="11">
    <location>
        <begin position="18"/>
        <end position="1114"/>
    </location>
</feature>
<dbReference type="PRINTS" id="PR00369">
    <property type="entry name" value="FLAVODOXIN"/>
</dbReference>
<evidence type="ECO:0000256" key="2">
    <source>
        <dbReference type="ARBA" id="ARBA00001974"/>
    </source>
</evidence>
<comment type="cofactor">
    <cofactor evidence="1">
        <name>FMN</name>
        <dbReference type="ChEBI" id="CHEBI:58210"/>
    </cofactor>
</comment>
<dbReference type="SUPFAM" id="SSF52343">
    <property type="entry name" value="Ferredoxin reductase-like, C-terminal NADP-linked domain"/>
    <property type="match status" value="1"/>
</dbReference>
<dbReference type="InterPro" id="IPR039261">
    <property type="entry name" value="FNR_nucleotide-bd"/>
</dbReference>
<dbReference type="InterPro" id="IPR029039">
    <property type="entry name" value="Flavoprotein-like_sf"/>
</dbReference>
<comment type="cofactor">
    <cofactor evidence="2">
        <name>FAD</name>
        <dbReference type="ChEBI" id="CHEBI:57692"/>
    </cofactor>
</comment>
<comment type="subcellular location">
    <subcellularLocation>
        <location evidence="3">Membrane</location>
        <topology evidence="3">Multi-pass membrane protein</topology>
    </subcellularLocation>
</comment>
<evidence type="ECO:0000313" key="16">
    <source>
        <dbReference type="Proteomes" id="UP001497392"/>
    </source>
</evidence>
<accession>A0ABP1G1Z5</accession>
<evidence type="ECO:0000256" key="1">
    <source>
        <dbReference type="ARBA" id="ARBA00001917"/>
    </source>
</evidence>
<dbReference type="InterPro" id="IPR001094">
    <property type="entry name" value="Flavdoxin-like"/>
</dbReference>
<comment type="caution">
    <text evidence="15">The sequence shown here is derived from an EMBL/GenBank/DDBJ whole genome shotgun (WGS) entry which is preliminary data.</text>
</comment>
<dbReference type="Pfam" id="PF00667">
    <property type="entry name" value="FAD_binding_1"/>
    <property type="match status" value="1"/>
</dbReference>
<keyword evidence="4" id="KW-0285">Flavoprotein</keyword>
<feature type="transmembrane region" description="Helical" evidence="10">
    <location>
        <begin position="621"/>
        <end position="641"/>
    </location>
</feature>
<dbReference type="PANTHER" id="PTHR19384:SF17">
    <property type="entry name" value="NADPH--CYTOCHROME P450 REDUCTASE"/>
    <property type="match status" value="1"/>
</dbReference>
<name>A0ABP1G1Z5_9CHLO</name>
<dbReference type="PROSITE" id="PS50850">
    <property type="entry name" value="MFS"/>
    <property type="match status" value="1"/>
</dbReference>
<dbReference type="InterPro" id="IPR017938">
    <property type="entry name" value="Riboflavin_synthase-like_b-brl"/>
</dbReference>
<evidence type="ECO:0000313" key="15">
    <source>
        <dbReference type="EMBL" id="CAL5223872.1"/>
    </source>
</evidence>
<organism evidence="15 16">
    <name type="scientific">Coccomyxa viridis</name>
    <dbReference type="NCBI Taxonomy" id="1274662"/>
    <lineage>
        <taxon>Eukaryota</taxon>
        <taxon>Viridiplantae</taxon>
        <taxon>Chlorophyta</taxon>
        <taxon>core chlorophytes</taxon>
        <taxon>Trebouxiophyceae</taxon>
        <taxon>Trebouxiophyceae incertae sedis</taxon>
        <taxon>Coccomyxaceae</taxon>
        <taxon>Coccomyxa</taxon>
    </lineage>
</organism>
<evidence type="ECO:0000259" key="13">
    <source>
        <dbReference type="PROSITE" id="PS50902"/>
    </source>
</evidence>
<dbReference type="InterPro" id="IPR023173">
    <property type="entry name" value="NADPH_Cyt_P450_Rdtase_alpha"/>
</dbReference>
<dbReference type="SUPFAM" id="SSF103473">
    <property type="entry name" value="MFS general substrate transporter"/>
    <property type="match status" value="1"/>
</dbReference>
<dbReference type="Pfam" id="PF00175">
    <property type="entry name" value="NAD_binding_1"/>
    <property type="match status" value="1"/>
</dbReference>